<reference evidence="9 10" key="1">
    <citation type="submission" date="2024-01" db="EMBL/GenBank/DDBJ databases">
        <title>The complete chloroplast genome sequence of Lithospermum erythrorhizon: insights into the phylogenetic relationship among Boraginaceae species and the maternal lineages of purple gromwells.</title>
        <authorList>
            <person name="Okada T."/>
            <person name="Watanabe K."/>
        </authorList>
    </citation>
    <scope>NUCLEOTIDE SEQUENCE [LARGE SCALE GENOMIC DNA]</scope>
</reference>
<evidence type="ECO:0000256" key="1">
    <source>
        <dbReference type="ARBA" id="ARBA00004123"/>
    </source>
</evidence>
<protein>
    <submittedName>
        <fullName evidence="9">Homeodomain transcription factor</fullName>
    </submittedName>
</protein>
<dbReference type="InterPro" id="IPR051953">
    <property type="entry name" value="Plant_SW-associated_TFs"/>
</dbReference>
<dbReference type="PROSITE" id="PS50090">
    <property type="entry name" value="MYB_LIKE"/>
    <property type="match status" value="1"/>
</dbReference>
<dbReference type="CDD" id="cd00167">
    <property type="entry name" value="SANT"/>
    <property type="match status" value="1"/>
</dbReference>
<name>A0AAV3RN39_LITER</name>
<keyword evidence="4 9" id="KW-0238">DNA-binding</keyword>
<keyword evidence="9" id="KW-0371">Homeobox</keyword>
<dbReference type="PROSITE" id="PS51294">
    <property type="entry name" value="HTH_MYB"/>
    <property type="match status" value="1"/>
</dbReference>
<dbReference type="GO" id="GO:0005634">
    <property type="term" value="C:nucleus"/>
    <property type="evidence" value="ECO:0007669"/>
    <property type="project" value="UniProtKB-SubCell"/>
</dbReference>
<sequence length="245" mass="28015">MFGVGLLRCGKSCRLRWINYLRPDLKRGHFSPQEEETIIKLHCSIGNKWSKIASHLPGRTDNEIKNVWNTYLMKRALETSASSSHSPSCSIITSSGDQKNMEIVDQECIKTNEQKEHSEDFDSRYSSYASSLSRCNKVDGGNNLAHCQPFEIPLEKADIDDFWNILDSLEMSRESSNIFQSCTNGNGEARINKISRGDSEEELQHQRWLKNLEYELGLEAENGANDNIMSLPDEYSIFDSQYQIF</sequence>
<dbReference type="SUPFAM" id="SSF46689">
    <property type="entry name" value="Homeodomain-like"/>
    <property type="match status" value="1"/>
</dbReference>
<proteinExistence type="predicted"/>
<evidence type="ECO:0000256" key="6">
    <source>
        <dbReference type="ARBA" id="ARBA00023242"/>
    </source>
</evidence>
<organism evidence="9 10">
    <name type="scientific">Lithospermum erythrorhizon</name>
    <name type="common">Purple gromwell</name>
    <name type="synonym">Lithospermum officinale var. erythrorhizon</name>
    <dbReference type="NCBI Taxonomy" id="34254"/>
    <lineage>
        <taxon>Eukaryota</taxon>
        <taxon>Viridiplantae</taxon>
        <taxon>Streptophyta</taxon>
        <taxon>Embryophyta</taxon>
        <taxon>Tracheophyta</taxon>
        <taxon>Spermatophyta</taxon>
        <taxon>Magnoliopsida</taxon>
        <taxon>eudicotyledons</taxon>
        <taxon>Gunneridae</taxon>
        <taxon>Pentapetalae</taxon>
        <taxon>asterids</taxon>
        <taxon>lamiids</taxon>
        <taxon>Boraginales</taxon>
        <taxon>Boraginaceae</taxon>
        <taxon>Boraginoideae</taxon>
        <taxon>Lithospermeae</taxon>
        <taxon>Lithospermum</taxon>
    </lineage>
</organism>
<feature type="domain" description="Myb-like" evidence="7">
    <location>
        <begin position="22"/>
        <end position="72"/>
    </location>
</feature>
<evidence type="ECO:0000313" key="9">
    <source>
        <dbReference type="EMBL" id="GAA0183096.1"/>
    </source>
</evidence>
<dbReference type="AlphaFoldDB" id="A0AAV3RN39"/>
<keyword evidence="5" id="KW-0804">Transcription</keyword>
<dbReference type="EMBL" id="BAABME010011007">
    <property type="protein sequence ID" value="GAA0183096.1"/>
    <property type="molecule type" value="Genomic_DNA"/>
</dbReference>
<dbReference type="InterPro" id="IPR009057">
    <property type="entry name" value="Homeodomain-like_sf"/>
</dbReference>
<evidence type="ECO:0000256" key="5">
    <source>
        <dbReference type="ARBA" id="ARBA00023163"/>
    </source>
</evidence>
<evidence type="ECO:0000259" key="7">
    <source>
        <dbReference type="PROSITE" id="PS50090"/>
    </source>
</evidence>
<accession>A0AAV3RN39</accession>
<keyword evidence="3" id="KW-0805">Transcription regulation</keyword>
<keyword evidence="10" id="KW-1185">Reference proteome</keyword>
<keyword evidence="6" id="KW-0539">Nucleus</keyword>
<comment type="caution">
    <text evidence="9">The sequence shown here is derived from an EMBL/GenBank/DDBJ whole genome shotgun (WGS) entry which is preliminary data.</text>
</comment>
<comment type="subcellular location">
    <subcellularLocation>
        <location evidence="1">Nucleus</location>
    </subcellularLocation>
</comment>
<feature type="domain" description="HTH myb-type" evidence="8">
    <location>
        <begin position="22"/>
        <end position="76"/>
    </location>
</feature>
<dbReference type="PANTHER" id="PTHR47997:SF75">
    <property type="entry name" value="MYB DOMAIN PROTEIN 55"/>
    <property type="match status" value="1"/>
</dbReference>
<evidence type="ECO:0000256" key="4">
    <source>
        <dbReference type="ARBA" id="ARBA00023125"/>
    </source>
</evidence>
<dbReference type="PANTHER" id="PTHR47997">
    <property type="entry name" value="MYB DOMAIN PROTEIN 55"/>
    <property type="match status" value="1"/>
</dbReference>
<dbReference type="InterPro" id="IPR001005">
    <property type="entry name" value="SANT/Myb"/>
</dbReference>
<evidence type="ECO:0000259" key="8">
    <source>
        <dbReference type="PROSITE" id="PS51294"/>
    </source>
</evidence>
<dbReference type="Gene3D" id="1.10.10.60">
    <property type="entry name" value="Homeodomain-like"/>
    <property type="match status" value="2"/>
</dbReference>
<dbReference type="Pfam" id="PF00249">
    <property type="entry name" value="Myb_DNA-binding"/>
    <property type="match status" value="1"/>
</dbReference>
<keyword evidence="2" id="KW-0677">Repeat</keyword>
<dbReference type="Proteomes" id="UP001454036">
    <property type="component" value="Unassembled WGS sequence"/>
</dbReference>
<gene>
    <name evidence="9" type="ORF">LIER_30570</name>
</gene>
<evidence type="ECO:0000313" key="10">
    <source>
        <dbReference type="Proteomes" id="UP001454036"/>
    </source>
</evidence>
<dbReference type="InterPro" id="IPR017930">
    <property type="entry name" value="Myb_dom"/>
</dbReference>
<evidence type="ECO:0000256" key="2">
    <source>
        <dbReference type="ARBA" id="ARBA00022737"/>
    </source>
</evidence>
<evidence type="ECO:0000256" key="3">
    <source>
        <dbReference type="ARBA" id="ARBA00023015"/>
    </source>
</evidence>
<dbReference type="SMART" id="SM00717">
    <property type="entry name" value="SANT"/>
    <property type="match status" value="1"/>
</dbReference>
<dbReference type="GO" id="GO:0003677">
    <property type="term" value="F:DNA binding"/>
    <property type="evidence" value="ECO:0007669"/>
    <property type="project" value="UniProtKB-KW"/>
</dbReference>